<keyword evidence="5" id="KW-0812">Transmembrane</keyword>
<feature type="transmembrane region" description="Helical" evidence="5">
    <location>
        <begin position="95"/>
        <end position="117"/>
    </location>
</feature>
<dbReference type="Gramene" id="ONI12775">
    <property type="protein sequence ID" value="ONI12775"/>
    <property type="gene ID" value="PRUPE_4G182800"/>
</dbReference>
<keyword evidence="8" id="KW-1185">Reference proteome</keyword>
<evidence type="ECO:0000259" key="6">
    <source>
        <dbReference type="PROSITE" id="PS50089"/>
    </source>
</evidence>
<keyword evidence="5" id="KW-0472">Membrane</keyword>
<dbReference type="eggNOG" id="KOG0800">
    <property type="taxonomic scope" value="Eukaryota"/>
</dbReference>
<dbReference type="InterPro" id="IPR013083">
    <property type="entry name" value="Znf_RING/FYVE/PHD"/>
</dbReference>
<dbReference type="Proteomes" id="UP000006882">
    <property type="component" value="Chromosome G4"/>
</dbReference>
<dbReference type="EMBL" id="CM007654">
    <property type="protein sequence ID" value="ONI12775.1"/>
    <property type="molecule type" value="Genomic_DNA"/>
</dbReference>
<dbReference type="PROSITE" id="PS50089">
    <property type="entry name" value="ZF_RING_2"/>
    <property type="match status" value="1"/>
</dbReference>
<keyword evidence="2 4" id="KW-0863">Zinc-finger</keyword>
<protein>
    <recommendedName>
        <fullName evidence="6">RING-type domain-containing protein</fullName>
    </recommendedName>
</protein>
<evidence type="ECO:0000256" key="4">
    <source>
        <dbReference type="PROSITE-ProRule" id="PRU00175"/>
    </source>
</evidence>
<dbReference type="InterPro" id="IPR052788">
    <property type="entry name" value="RING-type_E3_ligase_ATL"/>
</dbReference>
<proteinExistence type="predicted"/>
<dbReference type="SMART" id="SM00184">
    <property type="entry name" value="RING"/>
    <property type="match status" value="1"/>
</dbReference>
<dbReference type="PANTHER" id="PTHR45798">
    <property type="entry name" value="RING-H2 FINGER PROTEIN ATL61-RELATED-RELATED"/>
    <property type="match status" value="1"/>
</dbReference>
<dbReference type="InterPro" id="IPR001841">
    <property type="entry name" value="Znf_RING"/>
</dbReference>
<dbReference type="Gene3D" id="3.30.40.10">
    <property type="entry name" value="Zinc/RING finger domain, C3HC4 (zinc finger)"/>
    <property type="match status" value="1"/>
</dbReference>
<dbReference type="SUPFAM" id="SSF57850">
    <property type="entry name" value="RING/U-box"/>
    <property type="match status" value="1"/>
</dbReference>
<evidence type="ECO:0000256" key="3">
    <source>
        <dbReference type="ARBA" id="ARBA00022833"/>
    </source>
</evidence>
<feature type="domain" description="RING-type" evidence="6">
    <location>
        <begin position="207"/>
        <end position="249"/>
    </location>
</feature>
<gene>
    <name evidence="7" type="ORF">PRUPE_4G182800</name>
</gene>
<evidence type="ECO:0000313" key="8">
    <source>
        <dbReference type="Proteomes" id="UP000006882"/>
    </source>
</evidence>
<name>A0A251PQR8_PRUPE</name>
<accession>A0A251PQR8</accession>
<dbReference type="Pfam" id="PF13639">
    <property type="entry name" value="zf-RING_2"/>
    <property type="match status" value="1"/>
</dbReference>
<dbReference type="GO" id="GO:0008270">
    <property type="term" value="F:zinc ion binding"/>
    <property type="evidence" value="ECO:0007669"/>
    <property type="project" value="UniProtKB-KW"/>
</dbReference>
<evidence type="ECO:0000256" key="2">
    <source>
        <dbReference type="ARBA" id="ARBA00022771"/>
    </source>
</evidence>
<sequence length="255" mass="29143">MKVQPFLQRHIYSCHNFKKCNVFSHSLASVAETIYLYIQSQSFELDRFVRSRNQKPIKSDSMENHTSFSQPFILIYNMFSEGFYFSPRPALFSDLPANIIACISIVTLLFLIFNHILNVFLEWLLQVIPEHDLEGGDVVYGPQINIIGSSPFRVAIVQNMQRLGVIKRVVPEFDEGRGPRLRASKKLPPLVNHGSHEIQSSSKCASCAICLEDFAQGDSCQVFSMCNHMFHANCIDHWLMNKPNCPVCRHCIMDV</sequence>
<keyword evidence="3" id="KW-0862">Zinc</keyword>
<evidence type="ECO:0000256" key="1">
    <source>
        <dbReference type="ARBA" id="ARBA00022723"/>
    </source>
</evidence>
<dbReference type="AlphaFoldDB" id="A0A251PQR8"/>
<keyword evidence="1" id="KW-0479">Metal-binding</keyword>
<reference evidence="7 8" key="1">
    <citation type="journal article" date="2013" name="Nat. Genet.">
        <title>The high-quality draft genome of peach (Prunus persica) identifies unique patterns of genetic diversity, domestication and genome evolution.</title>
        <authorList>
            <consortium name="International Peach Genome Initiative"/>
            <person name="Verde I."/>
            <person name="Abbott A.G."/>
            <person name="Scalabrin S."/>
            <person name="Jung S."/>
            <person name="Shu S."/>
            <person name="Marroni F."/>
            <person name="Zhebentyayeva T."/>
            <person name="Dettori M.T."/>
            <person name="Grimwood J."/>
            <person name="Cattonaro F."/>
            <person name="Zuccolo A."/>
            <person name="Rossini L."/>
            <person name="Jenkins J."/>
            <person name="Vendramin E."/>
            <person name="Meisel L.A."/>
            <person name="Decroocq V."/>
            <person name="Sosinski B."/>
            <person name="Prochnik S."/>
            <person name="Mitros T."/>
            <person name="Policriti A."/>
            <person name="Cipriani G."/>
            <person name="Dondini L."/>
            <person name="Ficklin S."/>
            <person name="Goodstein D.M."/>
            <person name="Xuan P."/>
            <person name="Del Fabbro C."/>
            <person name="Aramini V."/>
            <person name="Copetti D."/>
            <person name="Gonzalez S."/>
            <person name="Horner D.S."/>
            <person name="Falchi R."/>
            <person name="Lucas S."/>
            <person name="Mica E."/>
            <person name="Maldonado J."/>
            <person name="Lazzari B."/>
            <person name="Bielenberg D."/>
            <person name="Pirona R."/>
            <person name="Miculan M."/>
            <person name="Barakat A."/>
            <person name="Testolin R."/>
            <person name="Stella A."/>
            <person name="Tartarini S."/>
            <person name="Tonutti P."/>
            <person name="Arus P."/>
            <person name="Orellana A."/>
            <person name="Wells C."/>
            <person name="Main D."/>
            <person name="Vizzotto G."/>
            <person name="Silva H."/>
            <person name="Salamini F."/>
            <person name="Schmutz J."/>
            <person name="Morgante M."/>
            <person name="Rokhsar D.S."/>
        </authorList>
    </citation>
    <scope>NUCLEOTIDE SEQUENCE [LARGE SCALE GENOMIC DNA]</scope>
    <source>
        <strain evidence="8">cv. Nemared</strain>
    </source>
</reference>
<dbReference type="GO" id="GO:0061630">
    <property type="term" value="F:ubiquitin protein ligase activity"/>
    <property type="evidence" value="ECO:0000318"/>
    <property type="project" value="GO_Central"/>
</dbReference>
<dbReference type="PANTHER" id="PTHR45798:SF88">
    <property type="entry name" value="RING-H2 FINGER PROTEIN ATL61-RELATED"/>
    <property type="match status" value="1"/>
</dbReference>
<evidence type="ECO:0000313" key="7">
    <source>
        <dbReference type="EMBL" id="ONI12775.1"/>
    </source>
</evidence>
<organism evidence="7 8">
    <name type="scientific">Prunus persica</name>
    <name type="common">Peach</name>
    <name type="synonym">Amygdalus persica</name>
    <dbReference type="NCBI Taxonomy" id="3760"/>
    <lineage>
        <taxon>Eukaryota</taxon>
        <taxon>Viridiplantae</taxon>
        <taxon>Streptophyta</taxon>
        <taxon>Embryophyta</taxon>
        <taxon>Tracheophyta</taxon>
        <taxon>Spermatophyta</taxon>
        <taxon>Magnoliopsida</taxon>
        <taxon>eudicotyledons</taxon>
        <taxon>Gunneridae</taxon>
        <taxon>Pentapetalae</taxon>
        <taxon>rosids</taxon>
        <taxon>fabids</taxon>
        <taxon>Rosales</taxon>
        <taxon>Rosaceae</taxon>
        <taxon>Amygdaloideae</taxon>
        <taxon>Amygdaleae</taxon>
        <taxon>Prunus</taxon>
    </lineage>
</organism>
<keyword evidence="5" id="KW-1133">Transmembrane helix</keyword>
<evidence type="ECO:0000256" key="5">
    <source>
        <dbReference type="SAM" id="Phobius"/>
    </source>
</evidence>